<keyword evidence="7" id="KW-0964">Secreted</keyword>
<comment type="subcellular location">
    <subcellularLocation>
        <location evidence="1">Cell membrane</location>
        <topology evidence="1">Single-pass type II membrane protein</topology>
    </subcellularLocation>
    <subcellularLocation>
        <location evidence="3">Endoplasmic reticulum membrane</location>
        <topology evidence="3">Single-pass type II membrane protein</topology>
    </subcellularLocation>
    <subcellularLocation>
        <location evidence="2">Secreted</location>
        <location evidence="2">Extracellular exosome</location>
    </subcellularLocation>
</comment>
<keyword evidence="6" id="KW-1003">Cell membrane</keyword>
<evidence type="ECO:0000256" key="5">
    <source>
        <dbReference type="ARBA" id="ARBA00014380"/>
    </source>
</evidence>
<dbReference type="GO" id="GO:0005789">
    <property type="term" value="C:endoplasmic reticulum membrane"/>
    <property type="evidence" value="ECO:0007669"/>
    <property type="project" value="UniProtKB-SubCell"/>
</dbReference>
<evidence type="ECO:0000256" key="1">
    <source>
        <dbReference type="ARBA" id="ARBA00004401"/>
    </source>
</evidence>
<evidence type="ECO:0000313" key="14">
    <source>
        <dbReference type="Proteomes" id="UP001620626"/>
    </source>
</evidence>
<organism evidence="13 14">
    <name type="scientific">Heterodera trifolii</name>
    <dbReference type="NCBI Taxonomy" id="157864"/>
    <lineage>
        <taxon>Eukaryota</taxon>
        <taxon>Metazoa</taxon>
        <taxon>Ecdysozoa</taxon>
        <taxon>Nematoda</taxon>
        <taxon>Chromadorea</taxon>
        <taxon>Rhabditida</taxon>
        <taxon>Tylenchina</taxon>
        <taxon>Tylenchomorpha</taxon>
        <taxon>Tylenchoidea</taxon>
        <taxon>Heteroderidae</taxon>
        <taxon>Heteroderinae</taxon>
        <taxon>Heterodera</taxon>
    </lineage>
</organism>
<keyword evidence="8" id="KW-0812">Transmembrane</keyword>
<evidence type="ECO:0000256" key="12">
    <source>
        <dbReference type="SAM" id="MobiDB-lite"/>
    </source>
</evidence>
<accession>A0ABD2L959</accession>
<evidence type="ECO:0000256" key="6">
    <source>
        <dbReference type="ARBA" id="ARBA00022475"/>
    </source>
</evidence>
<keyword evidence="9" id="KW-0256">Endoplasmic reticulum</keyword>
<evidence type="ECO:0000256" key="9">
    <source>
        <dbReference type="ARBA" id="ARBA00022824"/>
    </source>
</evidence>
<evidence type="ECO:0000256" key="8">
    <source>
        <dbReference type="ARBA" id="ARBA00022692"/>
    </source>
</evidence>
<evidence type="ECO:0000256" key="2">
    <source>
        <dbReference type="ARBA" id="ARBA00004550"/>
    </source>
</evidence>
<feature type="region of interest" description="Disordered" evidence="12">
    <location>
        <begin position="157"/>
        <end position="220"/>
    </location>
</feature>
<dbReference type="GO" id="GO:0005886">
    <property type="term" value="C:plasma membrane"/>
    <property type="evidence" value="ECO:0007669"/>
    <property type="project" value="UniProtKB-SubCell"/>
</dbReference>
<keyword evidence="14" id="KW-1185">Reference proteome</keyword>
<comment type="similarity">
    <text evidence="4">Belongs to the TMEM98 family.</text>
</comment>
<evidence type="ECO:0000256" key="11">
    <source>
        <dbReference type="ARBA" id="ARBA00023136"/>
    </source>
</evidence>
<feature type="compositionally biased region" description="Polar residues" evidence="12">
    <location>
        <begin position="158"/>
        <end position="172"/>
    </location>
</feature>
<dbReference type="Proteomes" id="UP001620626">
    <property type="component" value="Unassembled WGS sequence"/>
</dbReference>
<dbReference type="AlphaFoldDB" id="A0ABD2L959"/>
<evidence type="ECO:0000256" key="10">
    <source>
        <dbReference type="ARBA" id="ARBA00022989"/>
    </source>
</evidence>
<dbReference type="EMBL" id="JBICBT010000492">
    <property type="protein sequence ID" value="KAL3111734.1"/>
    <property type="molecule type" value="Genomic_DNA"/>
</dbReference>
<evidence type="ECO:0000256" key="7">
    <source>
        <dbReference type="ARBA" id="ARBA00022525"/>
    </source>
</evidence>
<dbReference type="InterPro" id="IPR029668">
    <property type="entry name" value="TMEM98"/>
</dbReference>
<dbReference type="PANTHER" id="PTHR32510">
    <property type="entry name" value="TRANSMEMBRANE PROTEIN 98"/>
    <property type="match status" value="1"/>
</dbReference>
<comment type="caution">
    <text evidence="13">The sequence shown here is derived from an EMBL/GenBank/DDBJ whole genome shotgun (WGS) entry which is preliminary data.</text>
</comment>
<dbReference type="GO" id="GO:0005576">
    <property type="term" value="C:extracellular region"/>
    <property type="evidence" value="ECO:0007669"/>
    <property type="project" value="UniProtKB-SubCell"/>
</dbReference>
<reference evidence="13 14" key="1">
    <citation type="submission" date="2024-10" db="EMBL/GenBank/DDBJ databases">
        <authorList>
            <person name="Kim D."/>
        </authorList>
    </citation>
    <scope>NUCLEOTIDE SEQUENCE [LARGE SCALE GENOMIC DNA]</scope>
    <source>
        <strain evidence="13">BH-2024</strain>
    </source>
</reference>
<dbReference type="Gene3D" id="1.20.1410.10">
    <property type="entry name" value="I/LWEQ domain"/>
    <property type="match status" value="1"/>
</dbReference>
<gene>
    <name evidence="13" type="ORF">niasHT_011021</name>
</gene>
<dbReference type="PANTHER" id="PTHR32510:SF3">
    <property type="entry name" value="TRANSMEMBRANE PROTEIN 98"/>
    <property type="match status" value="1"/>
</dbReference>
<protein>
    <recommendedName>
        <fullName evidence="5">Transmembrane protein 98</fullName>
    </recommendedName>
</protein>
<evidence type="ECO:0000313" key="13">
    <source>
        <dbReference type="EMBL" id="KAL3111734.1"/>
    </source>
</evidence>
<evidence type="ECO:0000256" key="4">
    <source>
        <dbReference type="ARBA" id="ARBA00011024"/>
    </source>
</evidence>
<proteinExistence type="inferred from homology"/>
<name>A0ABD2L959_9BILA</name>
<evidence type="ECO:0000256" key="3">
    <source>
        <dbReference type="ARBA" id="ARBA00004648"/>
    </source>
</evidence>
<keyword evidence="11" id="KW-0472">Membrane</keyword>
<keyword evidence="10" id="KW-1133">Transmembrane helix</keyword>
<sequence>MEDVELLGPHISRALDCNHWIEEMTTGLLQHCVAVLKLCHLLTEKVTKIPLVQQKQQQRPAELNEFICKATTQIVPRFEALLRSMASKEVEIRVLEARVGALSSACWSLVVPLSLASPKHKDQLVGIVQEMDFHMTMLQMALNKANELEEEQREELTNKSQLAADSTSQLQGNDRILRQEQQPNGRILIGEDGTSKARDSENEAVPSLLADEAPADPATQ</sequence>